<dbReference type="Pfam" id="PF13229">
    <property type="entry name" value="Beta_helix"/>
    <property type="match status" value="1"/>
</dbReference>
<dbReference type="PROSITE" id="PS00330">
    <property type="entry name" value="HEMOLYSIN_CALCIUM"/>
    <property type="match status" value="3"/>
</dbReference>
<accession>A0ABW7C9E7</accession>
<dbReference type="InterPro" id="IPR050557">
    <property type="entry name" value="RTX_toxin/Mannuronan_C5-epim"/>
</dbReference>
<dbReference type="RefSeq" id="WP_393010540.1">
    <property type="nucleotide sequence ID" value="NZ_JAZAQF010000013.1"/>
</dbReference>
<feature type="domain" description="Right handed beta helix" evidence="4">
    <location>
        <begin position="281"/>
        <end position="407"/>
    </location>
</feature>
<gene>
    <name evidence="5" type="ORF">VPK24_02815</name>
</gene>
<dbReference type="Gene3D" id="2.160.20.10">
    <property type="entry name" value="Single-stranded right-handed beta-helix, Pectin lyase-like"/>
    <property type="match status" value="1"/>
</dbReference>
<dbReference type="InterPro" id="IPR018511">
    <property type="entry name" value="Hemolysin-typ_Ca-bd_CS"/>
</dbReference>
<comment type="function">
    <text evidence="1">Converts beta-D-mannuronic acid (M) to alpha-L-guluronic acid (G), producing a polymer with gel-forming capacity, required for the formation of the cyst coat.</text>
</comment>
<name>A0ABW7C9E7_9CYAN</name>
<dbReference type="Proteomes" id="UP001604335">
    <property type="component" value="Unassembled WGS sequence"/>
</dbReference>
<dbReference type="InterPro" id="IPR012334">
    <property type="entry name" value="Pectin_lyas_fold"/>
</dbReference>
<sequence>MTLVTSLADNGPGSLRAALAAAPNGDTITFAPNLANQTIRLTSGQLLVDRDIIIDGANAPGLVISGNESSRVFYVSKQGGSATFRNLTVADGRTRGATNVSTSGAGIGTDIRVNLTIDNVTFRNNEAENFSGGAVSLEFQGKGTITNSRFDNNRASQKNSGSIVEFGAGAVQSWAETTLVVRNSEFTNNKGTNGGAIGTIQTELLVENSRFLGNDSSKGGVAFWGQGGAIYADAASKFGDGVGGQMIIRSSYFSANRAAAQGGALSLYPYRPDKALIENSIIVDNTVVADPGGNGLGGGVRLAVGDAIIRNSTIANNNAETQGGGVWIAEDASVQIINTTIGNNKAVNPDPLRGIGGGIFFANNQANKLINVTLANNTASGFGGGIFKNDASSVEVTNSLFVNNRAGNSFSESFQTNRTLTDGGNNLQFPASLPGGKDPQITGSAIVADPKLGPLQDIGGGQLGYLLQAGSPAINAGKAVAGVTTDQRSLPRDGAIDIGSTEFGVGGGGTTPPPVGQFTAGNDDLNLTDNADSADALAGNDRVVALSGSDNVFGNAGDDSLFGNAGDDTLLGGDGADFLFGGRDRDRLFGNLGNDQIFGNIGDDELYGGRDADSLFGGQNNDSLFGNIGADLLSGDLGDDSLFGGQDNDTLVGGDGADLLSGDLGNDLLTGGAGADRFIIGSGKGTETITDYQDGTDRILLAAPLAFGGLSFATVSGGAEIRFGSEVLAFVQGVSPAVFDPADFGTI</sequence>
<dbReference type="Gene3D" id="2.150.10.10">
    <property type="entry name" value="Serralysin-like metalloprotease, C-terminal"/>
    <property type="match status" value="3"/>
</dbReference>
<dbReference type="SUPFAM" id="SSF51120">
    <property type="entry name" value="beta-Roll"/>
    <property type="match status" value="1"/>
</dbReference>
<dbReference type="NCBIfam" id="NF041518">
    <property type="entry name" value="choice_anch_Q"/>
    <property type="match status" value="1"/>
</dbReference>
<reference evidence="6" key="1">
    <citation type="journal article" date="2024" name="Algal Res.">
        <title>Biochemical, toxicological and genomic investigation of a high-biomass producing Limnothrix strain isolated from Italian shallow drinking water reservoir.</title>
        <authorList>
            <person name="Simonazzi M."/>
            <person name="Shishido T.K."/>
            <person name="Delbaje E."/>
            <person name="Wahlsten M."/>
            <person name="Fewer D.P."/>
            <person name="Sivonen K."/>
            <person name="Pezzolesi L."/>
            <person name="Pistocchi R."/>
        </authorList>
    </citation>
    <scope>NUCLEOTIDE SEQUENCE [LARGE SCALE GENOMIC DNA]</scope>
    <source>
        <strain evidence="6">LRLZ20PSL1</strain>
    </source>
</reference>
<evidence type="ECO:0000259" key="4">
    <source>
        <dbReference type="Pfam" id="PF13229"/>
    </source>
</evidence>
<dbReference type="InterPro" id="IPR059226">
    <property type="entry name" value="Choice_anch_Q_dom"/>
</dbReference>
<proteinExistence type="predicted"/>
<keyword evidence="6" id="KW-1185">Reference proteome</keyword>
<dbReference type="InterPro" id="IPR011050">
    <property type="entry name" value="Pectin_lyase_fold/virulence"/>
</dbReference>
<evidence type="ECO:0000256" key="2">
    <source>
        <dbReference type="ARBA" id="ARBA00004613"/>
    </source>
</evidence>
<comment type="caution">
    <text evidence="5">The sequence shown here is derived from an EMBL/GenBank/DDBJ whole genome shotgun (WGS) entry which is preliminary data.</text>
</comment>
<protein>
    <submittedName>
        <fullName evidence="5">Choice-of-anchor Q domain-containing protein</fullName>
    </submittedName>
</protein>
<keyword evidence="3" id="KW-0964">Secreted</keyword>
<dbReference type="PANTHER" id="PTHR38340">
    <property type="entry name" value="S-LAYER PROTEIN"/>
    <property type="match status" value="1"/>
</dbReference>
<dbReference type="SUPFAM" id="SSF51126">
    <property type="entry name" value="Pectin lyase-like"/>
    <property type="match status" value="2"/>
</dbReference>
<dbReference type="PANTHER" id="PTHR38340:SF1">
    <property type="entry name" value="S-LAYER PROTEIN"/>
    <property type="match status" value="1"/>
</dbReference>
<comment type="subcellular location">
    <subcellularLocation>
        <location evidence="2">Secreted</location>
    </subcellularLocation>
</comment>
<organism evidence="5 6">
    <name type="scientific">Limnothrix redekei LRLZ20PSL1</name>
    <dbReference type="NCBI Taxonomy" id="3112953"/>
    <lineage>
        <taxon>Bacteria</taxon>
        <taxon>Bacillati</taxon>
        <taxon>Cyanobacteriota</taxon>
        <taxon>Cyanophyceae</taxon>
        <taxon>Pseudanabaenales</taxon>
        <taxon>Pseudanabaenaceae</taxon>
        <taxon>Limnothrix</taxon>
    </lineage>
</organism>
<dbReference type="EMBL" id="JAZAQF010000013">
    <property type="protein sequence ID" value="MFG3816556.1"/>
    <property type="molecule type" value="Genomic_DNA"/>
</dbReference>
<dbReference type="InterPro" id="IPR011049">
    <property type="entry name" value="Serralysin-like_metalloprot_C"/>
</dbReference>
<dbReference type="Pfam" id="PF00353">
    <property type="entry name" value="HemolysinCabind"/>
    <property type="match status" value="4"/>
</dbReference>
<evidence type="ECO:0000313" key="6">
    <source>
        <dbReference type="Proteomes" id="UP001604335"/>
    </source>
</evidence>
<dbReference type="PRINTS" id="PR00313">
    <property type="entry name" value="CABNDNGRPT"/>
</dbReference>
<dbReference type="SMART" id="SM00710">
    <property type="entry name" value="PbH1"/>
    <property type="match status" value="9"/>
</dbReference>
<evidence type="ECO:0000313" key="5">
    <source>
        <dbReference type="EMBL" id="MFG3816556.1"/>
    </source>
</evidence>
<evidence type="ECO:0000256" key="1">
    <source>
        <dbReference type="ARBA" id="ARBA00002822"/>
    </source>
</evidence>
<dbReference type="InterPro" id="IPR001343">
    <property type="entry name" value="Hemolysn_Ca-bd"/>
</dbReference>
<dbReference type="InterPro" id="IPR039448">
    <property type="entry name" value="Beta_helix"/>
</dbReference>
<evidence type="ECO:0000256" key="3">
    <source>
        <dbReference type="ARBA" id="ARBA00022525"/>
    </source>
</evidence>
<dbReference type="InterPro" id="IPR006626">
    <property type="entry name" value="PbH1"/>
</dbReference>